<dbReference type="Proteomes" id="UP000240322">
    <property type="component" value="Unassembled WGS sequence"/>
</dbReference>
<protein>
    <recommendedName>
        <fullName evidence="3">Fe/B12 periplasmic-binding domain-containing protein</fullName>
    </recommendedName>
</protein>
<dbReference type="AlphaFoldDB" id="A0A2R6B1H2"/>
<name>A0A2R6B1H2_9ARCH</name>
<dbReference type="PANTHER" id="PTHR42860:SF1">
    <property type="entry name" value="VITAMIN B12-BINDING PROTEIN"/>
    <property type="match status" value="1"/>
</dbReference>
<evidence type="ECO:0000313" key="2">
    <source>
        <dbReference type="Proteomes" id="UP000240322"/>
    </source>
</evidence>
<dbReference type="SUPFAM" id="SSF53807">
    <property type="entry name" value="Helical backbone' metal receptor"/>
    <property type="match status" value="1"/>
</dbReference>
<evidence type="ECO:0008006" key="3">
    <source>
        <dbReference type="Google" id="ProtNLM"/>
    </source>
</evidence>
<dbReference type="InterPro" id="IPR051030">
    <property type="entry name" value="Vitamin_B12-ABC_binding"/>
</dbReference>
<dbReference type="EMBL" id="NEXE01000003">
    <property type="protein sequence ID" value="PSN92484.1"/>
    <property type="molecule type" value="Genomic_DNA"/>
</dbReference>
<dbReference type="PANTHER" id="PTHR42860">
    <property type="entry name" value="VITAMIN B12-BINDING PROTEIN"/>
    <property type="match status" value="1"/>
</dbReference>
<accession>A0A2R6B1H2</accession>
<sequence>MHHCLAYYRLRTSKLGGVIAMAFSKRGITRIIQRVYSALNTDERPISVRGDRDAVKCNPEITLLMPLGFSIQRTLNEVDILRGSEWWRKTEAYRWGKIYVVDEGNLFTRLGPRLVDNLECLANLIHPSSFKGVIAQSVWLT</sequence>
<proteinExistence type="predicted"/>
<gene>
    <name evidence="1" type="ORF">B9Q03_00855</name>
</gene>
<comment type="caution">
    <text evidence="1">The sequence shown here is derived from an EMBL/GenBank/DDBJ whole genome shotgun (WGS) entry which is preliminary data.</text>
</comment>
<organism evidence="1 2">
    <name type="scientific">Candidatus Marsarchaeota G2 archaeon OSP_D</name>
    <dbReference type="NCBI Taxonomy" id="1978157"/>
    <lineage>
        <taxon>Archaea</taxon>
        <taxon>Candidatus Marsarchaeota</taxon>
        <taxon>Candidatus Marsarchaeota group 2</taxon>
    </lineage>
</organism>
<dbReference type="Gene3D" id="3.40.50.1980">
    <property type="entry name" value="Nitrogenase molybdenum iron protein domain"/>
    <property type="match status" value="1"/>
</dbReference>
<evidence type="ECO:0000313" key="1">
    <source>
        <dbReference type="EMBL" id="PSN92484.1"/>
    </source>
</evidence>
<reference evidence="1 2" key="1">
    <citation type="submission" date="2017-04" db="EMBL/GenBank/DDBJ databases">
        <title>Novel microbial lineages endemic to geothermal iron-oxide mats fill important gaps in the evolutionary history of Archaea.</title>
        <authorList>
            <person name="Jay Z.J."/>
            <person name="Beam J.P."/>
            <person name="Dlakic M."/>
            <person name="Rusch D.B."/>
            <person name="Kozubal M.A."/>
            <person name="Inskeep W.P."/>
        </authorList>
    </citation>
    <scope>NUCLEOTIDE SEQUENCE [LARGE SCALE GENOMIC DNA]</scope>
    <source>
        <strain evidence="1">OSP_D</strain>
    </source>
</reference>